<comment type="similarity">
    <text evidence="1">Belongs to the short-chain dehydrogenases/reductases (SDR) family.</text>
</comment>
<dbReference type="InterPro" id="IPR020904">
    <property type="entry name" value="Sc_DH/Rdtase_CS"/>
</dbReference>
<evidence type="ECO:0000259" key="4">
    <source>
        <dbReference type="SMART" id="SM00822"/>
    </source>
</evidence>
<dbReference type="Gene3D" id="3.40.50.720">
    <property type="entry name" value="NAD(P)-binding Rossmann-like Domain"/>
    <property type="match status" value="1"/>
</dbReference>
<reference evidence="5 6" key="1">
    <citation type="submission" date="2016-10" db="EMBL/GenBank/DDBJ databases">
        <authorList>
            <person name="de Groot N.N."/>
        </authorList>
    </citation>
    <scope>NUCLEOTIDE SEQUENCE [LARGE SCALE GENOMIC DNA]</scope>
    <source>
        <strain evidence="5 6">DSM 21632</strain>
    </source>
</reference>
<dbReference type="PROSITE" id="PS00061">
    <property type="entry name" value="ADH_SHORT"/>
    <property type="match status" value="1"/>
</dbReference>
<dbReference type="Pfam" id="PF13561">
    <property type="entry name" value="adh_short_C2"/>
    <property type="match status" value="1"/>
</dbReference>
<name>A0A1G8AVJ7_9BACI</name>
<dbReference type="NCBIfam" id="NF009466">
    <property type="entry name" value="PRK12826.1-2"/>
    <property type="match status" value="1"/>
</dbReference>
<dbReference type="Proteomes" id="UP000199163">
    <property type="component" value="Unassembled WGS sequence"/>
</dbReference>
<dbReference type="GO" id="GO:0030497">
    <property type="term" value="P:fatty acid elongation"/>
    <property type="evidence" value="ECO:0007669"/>
    <property type="project" value="TreeGrafter"/>
</dbReference>
<dbReference type="PANTHER" id="PTHR42760">
    <property type="entry name" value="SHORT-CHAIN DEHYDROGENASES/REDUCTASES FAMILY MEMBER"/>
    <property type="match status" value="1"/>
</dbReference>
<feature type="domain" description="Ketoreductase" evidence="4">
    <location>
        <begin position="7"/>
        <end position="180"/>
    </location>
</feature>
<protein>
    <submittedName>
        <fullName evidence="5">3-oxoacyl-[acyl-carrier protein] reductase</fullName>
    </submittedName>
</protein>
<dbReference type="InterPro" id="IPR036291">
    <property type="entry name" value="NAD(P)-bd_dom_sf"/>
</dbReference>
<sequence>MGNLQGKVAVVTGAGKGIGAATAVKLADDGAKVAVIDLKEEFGRHTVDTIQSKGGEAIAVGCDVSSREEVDAAADHIHSRFGRVDILVNNAGVTRDNLLFKMSEDEWDIVLDTHLKGSFLVTKAFQQYMVEQKYGKIVTTSSLGALGKRGQANYSAAKAGLQGLTRTFALELGKFNINANCVAPGFIETDMTRATAERQGMDFDEVKKGASKSIPIGRVGQPEDIANVVSFLVSDEASYVTGEVLYVGGGAR</sequence>
<gene>
    <name evidence="5" type="ORF">SAMN05192534_10332</name>
</gene>
<dbReference type="GO" id="GO:0016616">
    <property type="term" value="F:oxidoreductase activity, acting on the CH-OH group of donors, NAD or NADP as acceptor"/>
    <property type="evidence" value="ECO:0007669"/>
    <property type="project" value="UniProtKB-ARBA"/>
</dbReference>
<dbReference type="InterPro" id="IPR002347">
    <property type="entry name" value="SDR_fam"/>
</dbReference>
<dbReference type="AlphaFoldDB" id="A0A1G8AVJ7"/>
<evidence type="ECO:0000313" key="5">
    <source>
        <dbReference type="EMBL" id="SDH24833.1"/>
    </source>
</evidence>
<evidence type="ECO:0000256" key="2">
    <source>
        <dbReference type="ARBA" id="ARBA00022857"/>
    </source>
</evidence>
<dbReference type="RefSeq" id="WP_091271598.1">
    <property type="nucleotide sequence ID" value="NZ_FNDK01000003.1"/>
</dbReference>
<dbReference type="OrthoDB" id="9803333at2"/>
<dbReference type="PRINTS" id="PR00081">
    <property type="entry name" value="GDHRDH"/>
</dbReference>
<keyword evidence="2" id="KW-0521">NADP</keyword>
<dbReference type="FunFam" id="3.40.50.720:FF:000115">
    <property type="entry name" value="3-oxoacyl-[acyl-carrier-protein] reductase FabG"/>
    <property type="match status" value="1"/>
</dbReference>
<evidence type="ECO:0000256" key="1">
    <source>
        <dbReference type="ARBA" id="ARBA00006484"/>
    </source>
</evidence>
<accession>A0A1G8AVJ7</accession>
<dbReference type="CDD" id="cd05333">
    <property type="entry name" value="BKR_SDR_c"/>
    <property type="match status" value="1"/>
</dbReference>
<dbReference type="STRING" id="568899.SAMN05192534_10332"/>
<organism evidence="5 6">
    <name type="scientific">Alteribacillus persepolensis</name>
    <dbReference type="NCBI Taxonomy" id="568899"/>
    <lineage>
        <taxon>Bacteria</taxon>
        <taxon>Bacillati</taxon>
        <taxon>Bacillota</taxon>
        <taxon>Bacilli</taxon>
        <taxon>Bacillales</taxon>
        <taxon>Bacillaceae</taxon>
        <taxon>Alteribacillus</taxon>
    </lineage>
</organism>
<evidence type="ECO:0000256" key="3">
    <source>
        <dbReference type="ARBA" id="ARBA00023002"/>
    </source>
</evidence>
<dbReference type="NCBIfam" id="NF005559">
    <property type="entry name" value="PRK07231.1"/>
    <property type="match status" value="1"/>
</dbReference>
<dbReference type="PRINTS" id="PR00080">
    <property type="entry name" value="SDRFAMILY"/>
</dbReference>
<keyword evidence="3" id="KW-0560">Oxidoreductase</keyword>
<dbReference type="PANTHER" id="PTHR42760:SF40">
    <property type="entry name" value="3-OXOACYL-[ACYL-CARRIER-PROTEIN] REDUCTASE, CHLOROPLASTIC"/>
    <property type="match status" value="1"/>
</dbReference>
<keyword evidence="6" id="KW-1185">Reference proteome</keyword>
<dbReference type="SUPFAM" id="SSF51735">
    <property type="entry name" value="NAD(P)-binding Rossmann-fold domains"/>
    <property type="match status" value="1"/>
</dbReference>
<proteinExistence type="inferred from homology"/>
<dbReference type="InterPro" id="IPR057326">
    <property type="entry name" value="KR_dom"/>
</dbReference>
<dbReference type="EMBL" id="FNDK01000003">
    <property type="protein sequence ID" value="SDH24833.1"/>
    <property type="molecule type" value="Genomic_DNA"/>
</dbReference>
<dbReference type="SMART" id="SM00822">
    <property type="entry name" value="PKS_KR"/>
    <property type="match status" value="1"/>
</dbReference>
<evidence type="ECO:0000313" key="6">
    <source>
        <dbReference type="Proteomes" id="UP000199163"/>
    </source>
</evidence>